<gene>
    <name evidence="2" type="ORF">RH857_03070</name>
</gene>
<dbReference type="EC" id="2.3.1.-" evidence="2"/>
<reference evidence="3" key="1">
    <citation type="submission" date="2023-07" db="EMBL/GenBank/DDBJ databases">
        <title>Description of three actinobacteria isolated from air of manufacturing shop in a pharmaceutical factory.</title>
        <authorList>
            <person name="Zhang D.-F."/>
        </authorList>
    </citation>
    <scope>NUCLEOTIDE SEQUENCE [LARGE SCALE GENOMIC DNA]</scope>
    <source>
        <strain evidence="3">CCTCC AB 207010</strain>
    </source>
</reference>
<dbReference type="InterPro" id="IPR025289">
    <property type="entry name" value="DUF4081"/>
</dbReference>
<keyword evidence="2" id="KW-0012">Acyltransferase</keyword>
<sequence>MPLWSPSASTAAARVHRATDGAARILGHGDTPALRRLLASDPVAHVAAGDAVSSRSTAAPGRGRQGALILGVDEGPGLAAACWLGTNIMPIGASAEHARLFGEAARSLRRRVSSIFGPAEAVLALYETTGWDNHRDIRPHQPLMAITGPSEVEPLAGVRLSRPEELRSVEKACAAMFTEELGFSPYAQGVTQYRDRIRWLIENGRSLIKVDEESGHIVFKAEFGALSDDVVQVQGVWVNPAWRGQGLAAGGMAAVVEHGLRLAPTVSLYVNDYNTPALRTYHRVGFETTGTFATILF</sequence>
<dbReference type="PROSITE" id="PS51186">
    <property type="entry name" value="GNAT"/>
    <property type="match status" value="1"/>
</dbReference>
<comment type="caution">
    <text evidence="2">The sequence shown here is derived from an EMBL/GenBank/DDBJ whole genome shotgun (WGS) entry which is preliminary data.</text>
</comment>
<organism evidence="2 3">
    <name type="scientific">Nesterenkonia flava</name>
    <dbReference type="NCBI Taxonomy" id="469799"/>
    <lineage>
        <taxon>Bacteria</taxon>
        <taxon>Bacillati</taxon>
        <taxon>Actinomycetota</taxon>
        <taxon>Actinomycetes</taxon>
        <taxon>Micrococcales</taxon>
        <taxon>Micrococcaceae</taxon>
        <taxon>Nesterenkonia</taxon>
    </lineage>
</organism>
<evidence type="ECO:0000313" key="2">
    <source>
        <dbReference type="EMBL" id="MDR5711121.1"/>
    </source>
</evidence>
<accession>A0ABU1FR54</accession>
<dbReference type="InterPro" id="IPR000182">
    <property type="entry name" value="GNAT_dom"/>
</dbReference>
<dbReference type="RefSeq" id="WP_310536505.1">
    <property type="nucleotide sequence ID" value="NZ_BAAAOC010000024.1"/>
</dbReference>
<keyword evidence="3" id="KW-1185">Reference proteome</keyword>
<keyword evidence="2" id="KW-0808">Transferase</keyword>
<proteinExistence type="predicted"/>
<dbReference type="Pfam" id="PF00583">
    <property type="entry name" value="Acetyltransf_1"/>
    <property type="match status" value="1"/>
</dbReference>
<dbReference type="SUPFAM" id="SSF55729">
    <property type="entry name" value="Acyl-CoA N-acyltransferases (Nat)"/>
    <property type="match status" value="1"/>
</dbReference>
<dbReference type="GO" id="GO:0016746">
    <property type="term" value="F:acyltransferase activity"/>
    <property type="evidence" value="ECO:0007669"/>
    <property type="project" value="UniProtKB-KW"/>
</dbReference>
<name>A0ABU1FR54_9MICC</name>
<dbReference type="Gene3D" id="3.40.630.30">
    <property type="match status" value="1"/>
</dbReference>
<evidence type="ECO:0000259" key="1">
    <source>
        <dbReference type="PROSITE" id="PS51186"/>
    </source>
</evidence>
<protein>
    <submittedName>
        <fullName evidence="2">GNAT family N-acetyltransferase</fullName>
        <ecNumber evidence="2">2.3.1.-</ecNumber>
    </submittedName>
</protein>
<dbReference type="Proteomes" id="UP001260872">
    <property type="component" value="Unassembled WGS sequence"/>
</dbReference>
<dbReference type="InterPro" id="IPR016181">
    <property type="entry name" value="Acyl_CoA_acyltransferase"/>
</dbReference>
<evidence type="ECO:0000313" key="3">
    <source>
        <dbReference type="Proteomes" id="UP001260872"/>
    </source>
</evidence>
<dbReference type="Pfam" id="PF13312">
    <property type="entry name" value="DUF4081"/>
    <property type="match status" value="1"/>
</dbReference>
<feature type="domain" description="N-acetyltransferase" evidence="1">
    <location>
        <begin position="164"/>
        <end position="297"/>
    </location>
</feature>
<dbReference type="EMBL" id="JAVKGT010000005">
    <property type="protein sequence ID" value="MDR5711121.1"/>
    <property type="molecule type" value="Genomic_DNA"/>
</dbReference>